<accession>A0ABY1VQ22</accession>
<evidence type="ECO:0000313" key="21">
    <source>
        <dbReference type="Proteomes" id="UP000250006"/>
    </source>
</evidence>
<dbReference type="EMBL" id="UAPQ01000007">
    <property type="protein sequence ID" value="SPT53532.1"/>
    <property type="molecule type" value="Genomic_DNA"/>
</dbReference>
<evidence type="ECO:0000256" key="13">
    <source>
        <dbReference type="ARBA" id="ARBA00023136"/>
    </source>
</evidence>
<keyword evidence="8" id="KW-0997">Cell inner membrane</keyword>
<keyword evidence="13 19" id="KW-0472">Membrane</keyword>
<evidence type="ECO:0000256" key="8">
    <source>
        <dbReference type="ARBA" id="ARBA00022519"/>
    </source>
</evidence>
<evidence type="ECO:0000256" key="17">
    <source>
        <dbReference type="ARBA" id="ARBA00033321"/>
    </source>
</evidence>
<feature type="transmembrane region" description="Helical" evidence="19">
    <location>
        <begin position="49"/>
        <end position="70"/>
    </location>
</feature>
<dbReference type="Pfam" id="PF01066">
    <property type="entry name" value="CDP-OH_P_transf"/>
    <property type="match status" value="1"/>
</dbReference>
<keyword evidence="9 20" id="KW-0808">Transferase</keyword>
<comment type="subcellular location">
    <subcellularLocation>
        <location evidence="3">Cell inner membrane</location>
        <topology evidence="3">Multi-pass membrane protein</topology>
    </subcellularLocation>
</comment>
<feature type="transmembrane region" description="Helical" evidence="19">
    <location>
        <begin position="139"/>
        <end position="157"/>
    </location>
</feature>
<keyword evidence="7" id="KW-0444">Lipid biosynthesis</keyword>
<evidence type="ECO:0000256" key="4">
    <source>
        <dbReference type="ARBA" id="ARBA00013195"/>
    </source>
</evidence>
<reference evidence="20 21" key="1">
    <citation type="submission" date="2018-06" db="EMBL/GenBank/DDBJ databases">
        <authorList>
            <consortium name="Pathogen Informatics"/>
            <person name="Doyle S."/>
        </authorList>
    </citation>
    <scope>NUCLEOTIDE SEQUENCE [LARGE SCALE GENOMIC DNA]</scope>
    <source>
        <strain evidence="20 21">NCTC11535</strain>
    </source>
</reference>
<evidence type="ECO:0000256" key="19">
    <source>
        <dbReference type="SAM" id="Phobius"/>
    </source>
</evidence>
<organism evidence="20 21">
    <name type="scientific">Actinomyces bovis</name>
    <dbReference type="NCBI Taxonomy" id="1658"/>
    <lineage>
        <taxon>Bacteria</taxon>
        <taxon>Bacillati</taxon>
        <taxon>Actinomycetota</taxon>
        <taxon>Actinomycetes</taxon>
        <taxon>Actinomycetales</taxon>
        <taxon>Actinomycetaceae</taxon>
        <taxon>Actinomyces</taxon>
    </lineage>
</organism>
<evidence type="ECO:0000256" key="10">
    <source>
        <dbReference type="ARBA" id="ARBA00022692"/>
    </source>
</evidence>
<keyword evidence="6" id="KW-1003">Cell membrane</keyword>
<evidence type="ECO:0000256" key="6">
    <source>
        <dbReference type="ARBA" id="ARBA00022475"/>
    </source>
</evidence>
<keyword evidence="14" id="KW-0594">Phospholipid biosynthesis</keyword>
<feature type="transmembrane region" description="Helical" evidence="19">
    <location>
        <begin position="164"/>
        <end position="184"/>
    </location>
</feature>
<feature type="transmembrane region" description="Helical" evidence="19">
    <location>
        <begin position="115"/>
        <end position="133"/>
    </location>
</feature>
<dbReference type="PIRSF" id="PIRSF000851">
    <property type="entry name" value="PcS"/>
    <property type="match status" value="1"/>
</dbReference>
<evidence type="ECO:0000256" key="5">
    <source>
        <dbReference type="ARBA" id="ARBA00015623"/>
    </source>
</evidence>
<dbReference type="Gene3D" id="1.20.120.1760">
    <property type="match status" value="1"/>
</dbReference>
<keyword evidence="10 19" id="KW-0812">Transmembrane</keyword>
<keyword evidence="11 19" id="KW-1133">Transmembrane helix</keyword>
<dbReference type="GO" id="GO:0050520">
    <property type="term" value="F:phosphatidylcholine synthase activity"/>
    <property type="evidence" value="ECO:0007669"/>
    <property type="project" value="UniProtKB-EC"/>
</dbReference>
<feature type="transmembrane region" description="Helical" evidence="19">
    <location>
        <begin position="190"/>
        <end position="209"/>
    </location>
</feature>
<keyword evidence="21" id="KW-1185">Reference proteome</keyword>
<evidence type="ECO:0000256" key="14">
    <source>
        <dbReference type="ARBA" id="ARBA00023209"/>
    </source>
</evidence>
<evidence type="ECO:0000256" key="1">
    <source>
        <dbReference type="ARBA" id="ARBA00000958"/>
    </source>
</evidence>
<keyword evidence="16" id="KW-1208">Phospholipid metabolism</keyword>
<protein>
    <recommendedName>
        <fullName evidence="5">Phosphatidylcholine synthase</fullName>
        <ecNumber evidence="4">2.7.8.24</ecNumber>
    </recommendedName>
    <alternativeName>
        <fullName evidence="17">CDP-diglyceride-choline O-phosphatidyltransferase</fullName>
    </alternativeName>
</protein>
<evidence type="ECO:0000256" key="11">
    <source>
        <dbReference type="ARBA" id="ARBA00022989"/>
    </source>
</evidence>
<evidence type="ECO:0000256" key="15">
    <source>
        <dbReference type="ARBA" id="ARBA00023211"/>
    </source>
</evidence>
<comment type="cofactor">
    <cofactor evidence="2">
        <name>Mn(2+)</name>
        <dbReference type="ChEBI" id="CHEBI:29035"/>
    </cofactor>
</comment>
<feature type="transmembrane region" description="Helical" evidence="19">
    <location>
        <begin position="246"/>
        <end position="264"/>
    </location>
</feature>
<gene>
    <name evidence="20" type="primary">pcs</name>
    <name evidence="20" type="ORF">NCTC11535_01201</name>
</gene>
<evidence type="ECO:0000256" key="16">
    <source>
        <dbReference type="ARBA" id="ARBA00023264"/>
    </source>
</evidence>
<evidence type="ECO:0000256" key="3">
    <source>
        <dbReference type="ARBA" id="ARBA00004429"/>
    </source>
</evidence>
<dbReference type="InterPro" id="IPR026027">
    <property type="entry name" value="PcS"/>
</dbReference>
<comment type="catalytic activity">
    <reaction evidence="1">
        <text>a CDP-1,2-diacyl-sn-glycerol + choline = a 1,2-diacyl-sn-glycero-3-phosphocholine + CMP + H(+)</text>
        <dbReference type="Rhea" id="RHEA:14597"/>
        <dbReference type="ChEBI" id="CHEBI:15354"/>
        <dbReference type="ChEBI" id="CHEBI:15378"/>
        <dbReference type="ChEBI" id="CHEBI:57643"/>
        <dbReference type="ChEBI" id="CHEBI:58332"/>
        <dbReference type="ChEBI" id="CHEBI:60377"/>
        <dbReference type="EC" id="2.7.8.24"/>
    </reaction>
</comment>
<evidence type="ECO:0000256" key="18">
    <source>
        <dbReference type="SAM" id="MobiDB-lite"/>
    </source>
</evidence>
<evidence type="ECO:0000256" key="9">
    <source>
        <dbReference type="ARBA" id="ARBA00022679"/>
    </source>
</evidence>
<evidence type="ECO:0000313" key="20">
    <source>
        <dbReference type="EMBL" id="SPT53532.1"/>
    </source>
</evidence>
<proteinExistence type="predicted"/>
<dbReference type="InterPro" id="IPR043130">
    <property type="entry name" value="CDP-OH_PTrfase_TM_dom"/>
</dbReference>
<dbReference type="EC" id="2.7.8.24" evidence="4"/>
<dbReference type="InterPro" id="IPR000462">
    <property type="entry name" value="CDP-OH_P_trans"/>
</dbReference>
<feature type="region of interest" description="Disordered" evidence="18">
    <location>
        <begin position="16"/>
        <end position="38"/>
    </location>
</feature>
<dbReference type="Proteomes" id="UP000250006">
    <property type="component" value="Unassembled WGS sequence"/>
</dbReference>
<name>A0ABY1VQ22_9ACTO</name>
<sequence>MQQTVLPKRRFIVATAPPPQPAVAPTGSPALPGGSGTTPPKRNQVLAGWAVHAFTMSGIVWASLALLALYEGSLKLMWLWLVVALVVDGVDGTLARRVRIKEAVPWFDGSVTDIIIDYLTWTFIPGVFMYLHLPLGPKSLAGVLVLVALISSLFCYANEGEKSADNYFVGFPAAWNVVAVMMWVLHTPALFNVVCLVALAILTLVPTHYAHPMRVVKRRSLLIALVLAWMVGTIWLVVVYPSRPLPAMLLSVVCGGWFLVIGVLRTLQGRPDEVEGALDS</sequence>
<comment type="caution">
    <text evidence="20">The sequence shown here is derived from an EMBL/GenBank/DDBJ whole genome shotgun (WGS) entry which is preliminary data.</text>
</comment>
<evidence type="ECO:0000256" key="12">
    <source>
        <dbReference type="ARBA" id="ARBA00023098"/>
    </source>
</evidence>
<evidence type="ECO:0000256" key="7">
    <source>
        <dbReference type="ARBA" id="ARBA00022516"/>
    </source>
</evidence>
<evidence type="ECO:0000256" key="2">
    <source>
        <dbReference type="ARBA" id="ARBA00001936"/>
    </source>
</evidence>
<feature type="transmembrane region" description="Helical" evidence="19">
    <location>
        <begin position="221"/>
        <end position="240"/>
    </location>
</feature>
<keyword evidence="12" id="KW-0443">Lipid metabolism</keyword>
<keyword evidence="15" id="KW-0464">Manganese</keyword>
<feature type="transmembrane region" description="Helical" evidence="19">
    <location>
        <begin position="76"/>
        <end position="94"/>
    </location>
</feature>